<evidence type="ECO:0000259" key="5">
    <source>
        <dbReference type="PROSITE" id="PS51084"/>
    </source>
</evidence>
<feature type="active site" description="Tele-AMP-histidine intermediate" evidence="1">
    <location>
        <position position="124"/>
    </location>
</feature>
<accession>A0A372ZQ91</accession>
<dbReference type="Gene3D" id="3.30.428.10">
    <property type="entry name" value="HIT-like"/>
    <property type="match status" value="1"/>
</dbReference>
<dbReference type="InterPro" id="IPR001310">
    <property type="entry name" value="Histidine_triad_HIT"/>
</dbReference>
<protein>
    <submittedName>
        <fullName evidence="6">HIT domain-containing protein</fullName>
    </submittedName>
</protein>
<dbReference type="RefSeq" id="WP_117486192.1">
    <property type="nucleotide sequence ID" value="NZ_QVIG01000001.1"/>
</dbReference>
<evidence type="ECO:0000313" key="6">
    <source>
        <dbReference type="EMBL" id="RGD57407.1"/>
    </source>
</evidence>
<dbReference type="PRINTS" id="PR00332">
    <property type="entry name" value="HISTRIAD"/>
</dbReference>
<reference evidence="6 7" key="1">
    <citation type="submission" date="2018-08" db="EMBL/GenBank/DDBJ databases">
        <title>Diversity &amp; Physiological Properties of Lignin-Decomposing Actinobacteria from Soil.</title>
        <authorList>
            <person name="Roh S.G."/>
            <person name="Kim S.B."/>
        </authorList>
    </citation>
    <scope>NUCLEOTIDE SEQUENCE [LARGE SCALE GENOMIC DNA]</scope>
    <source>
        <strain evidence="6 7">MMS17-GH009</strain>
    </source>
</reference>
<organism evidence="6 7">
    <name type="scientific">Kitasatospora xanthocidica</name>
    <dbReference type="NCBI Taxonomy" id="83382"/>
    <lineage>
        <taxon>Bacteria</taxon>
        <taxon>Bacillati</taxon>
        <taxon>Actinomycetota</taxon>
        <taxon>Actinomycetes</taxon>
        <taxon>Kitasatosporales</taxon>
        <taxon>Streptomycetaceae</taxon>
        <taxon>Kitasatospora</taxon>
    </lineage>
</organism>
<dbReference type="PROSITE" id="PS51084">
    <property type="entry name" value="HIT_2"/>
    <property type="match status" value="1"/>
</dbReference>
<dbReference type="PANTHER" id="PTHR46648:SF1">
    <property type="entry name" value="ADENOSINE 5'-MONOPHOSPHORAMIDASE HNT1"/>
    <property type="match status" value="1"/>
</dbReference>
<dbReference type="InterPro" id="IPR011146">
    <property type="entry name" value="HIT-like"/>
</dbReference>
<dbReference type="GO" id="GO:0009117">
    <property type="term" value="P:nucleotide metabolic process"/>
    <property type="evidence" value="ECO:0007669"/>
    <property type="project" value="TreeGrafter"/>
</dbReference>
<evidence type="ECO:0000256" key="2">
    <source>
        <dbReference type="PIRSR" id="PIRSR601310-3"/>
    </source>
</evidence>
<feature type="short sequence motif" description="Histidine triad motif" evidence="2 3">
    <location>
        <begin position="122"/>
        <end position="126"/>
    </location>
</feature>
<evidence type="ECO:0000256" key="1">
    <source>
        <dbReference type="PIRSR" id="PIRSR601310-1"/>
    </source>
</evidence>
<feature type="domain" description="HIT" evidence="5">
    <location>
        <begin position="30"/>
        <end position="137"/>
    </location>
</feature>
<evidence type="ECO:0000256" key="4">
    <source>
        <dbReference type="SAM" id="MobiDB-lite"/>
    </source>
</evidence>
<dbReference type="SUPFAM" id="SSF54197">
    <property type="entry name" value="HIT-like"/>
    <property type="match status" value="1"/>
</dbReference>
<proteinExistence type="predicted"/>
<gene>
    <name evidence="6" type="ORF">DR950_06010</name>
</gene>
<dbReference type="InterPro" id="IPR036265">
    <property type="entry name" value="HIT-like_sf"/>
</dbReference>
<comment type="caution">
    <text evidence="6">The sequence shown here is derived from an EMBL/GenBank/DDBJ whole genome shotgun (WGS) entry which is preliminary data.</text>
</comment>
<keyword evidence="7" id="KW-1185">Reference proteome</keyword>
<dbReference type="AlphaFoldDB" id="A0A372ZQ91"/>
<sequence>MTARPTTAAPAPTGGPERDRGDGPRSADCVFCAIVGGRLPAAVVHEDERTIAFLDITAVMDGHTLVLPKRHAADLWEITPEDAAAVMATVHLMAGRIRDVLAPDGLTLFQANRDAGWQDVFHLHVHLVPRAAGDHLHRPWKADPVPLERLAATRARLSAPSPEHPDRTTV</sequence>
<dbReference type="PANTHER" id="PTHR46648">
    <property type="entry name" value="HIT FAMILY PROTEIN 1"/>
    <property type="match status" value="1"/>
</dbReference>
<feature type="region of interest" description="Disordered" evidence="4">
    <location>
        <begin position="1"/>
        <end position="24"/>
    </location>
</feature>
<dbReference type="Proteomes" id="UP000263377">
    <property type="component" value="Unassembled WGS sequence"/>
</dbReference>
<evidence type="ECO:0000313" key="7">
    <source>
        <dbReference type="Proteomes" id="UP000263377"/>
    </source>
</evidence>
<feature type="compositionally biased region" description="Low complexity" evidence="4">
    <location>
        <begin position="1"/>
        <end position="15"/>
    </location>
</feature>
<evidence type="ECO:0000256" key="3">
    <source>
        <dbReference type="PROSITE-ProRule" id="PRU00464"/>
    </source>
</evidence>
<dbReference type="Pfam" id="PF01230">
    <property type="entry name" value="HIT"/>
    <property type="match status" value="1"/>
</dbReference>
<dbReference type="InterPro" id="IPR019808">
    <property type="entry name" value="Histidine_triad_CS"/>
</dbReference>
<dbReference type="EMBL" id="QVIG01000001">
    <property type="protein sequence ID" value="RGD57407.1"/>
    <property type="molecule type" value="Genomic_DNA"/>
</dbReference>
<dbReference type="GO" id="GO:0003824">
    <property type="term" value="F:catalytic activity"/>
    <property type="evidence" value="ECO:0007669"/>
    <property type="project" value="InterPro"/>
</dbReference>
<name>A0A372ZQ91_9ACTN</name>
<dbReference type="PROSITE" id="PS00892">
    <property type="entry name" value="HIT_1"/>
    <property type="match status" value="1"/>
</dbReference>